<reference evidence="1" key="1">
    <citation type="submission" date="2022-07" db="EMBL/GenBank/DDBJ databases">
        <title>Fungi with potential for degradation of polypropylene.</title>
        <authorList>
            <person name="Gostincar C."/>
        </authorList>
    </citation>
    <scope>NUCLEOTIDE SEQUENCE</scope>
    <source>
        <strain evidence="1">EXF-13287</strain>
    </source>
</reference>
<sequence length="399" mass="44868">MAAGLGGFPPEIVAGIAEVLDASHSPNLLAFTQTSKHYYVISSRFLFRTIRMTLGDAEEPETLRREVDKWKATLLRNLEREMPDNPYLALGPCERDDDPEHLRTCWDIYHSWWGPLVSEFEPPLPSLMTLGLTCIRDPTASSYWTVALSFTRNLPRTTLQLIAWNRSVSVLPGLSPNLRTLYLSNTIQVLALELRRSRGGASEVALYRALGRLPRLRRLTLDLDASPAPLVQVASGDGTSARDTPVEPWFDAWAAEYLRGARTPFLPSFHPYRRGHLLDVFANSAVDEGLARSIFAGRWWRWNSSRYRLPTAPGFRRGTCAARPTRCWDRICAKPGVEVVGHGRASAMTRDTSSTLRELCHRCRCIGMPPLPQGWCGKMKMRKAQGVDRATRELLPGKE</sequence>
<proteinExistence type="predicted"/>
<protein>
    <submittedName>
        <fullName evidence="1">Uncharacterized protein</fullName>
    </submittedName>
</protein>
<accession>A0AA38VQI6</accession>
<comment type="caution">
    <text evidence="1">The sequence shown here is derived from an EMBL/GenBank/DDBJ whole genome shotgun (WGS) entry which is preliminary data.</text>
</comment>
<keyword evidence="2" id="KW-1185">Reference proteome</keyword>
<dbReference type="EMBL" id="JANBVN010000128">
    <property type="protein sequence ID" value="KAJ9141629.1"/>
    <property type="molecule type" value="Genomic_DNA"/>
</dbReference>
<evidence type="ECO:0000313" key="2">
    <source>
        <dbReference type="Proteomes" id="UP001174691"/>
    </source>
</evidence>
<evidence type="ECO:0000313" key="1">
    <source>
        <dbReference type="EMBL" id="KAJ9141629.1"/>
    </source>
</evidence>
<dbReference type="Proteomes" id="UP001174691">
    <property type="component" value="Unassembled WGS sequence"/>
</dbReference>
<organism evidence="1 2">
    <name type="scientific">Coniochaeta hoffmannii</name>
    <dbReference type="NCBI Taxonomy" id="91930"/>
    <lineage>
        <taxon>Eukaryota</taxon>
        <taxon>Fungi</taxon>
        <taxon>Dikarya</taxon>
        <taxon>Ascomycota</taxon>
        <taxon>Pezizomycotina</taxon>
        <taxon>Sordariomycetes</taxon>
        <taxon>Sordariomycetidae</taxon>
        <taxon>Coniochaetales</taxon>
        <taxon>Coniochaetaceae</taxon>
        <taxon>Coniochaeta</taxon>
    </lineage>
</organism>
<dbReference type="AlphaFoldDB" id="A0AA38VQI6"/>
<gene>
    <name evidence="1" type="ORF">NKR19_g7393</name>
</gene>
<name>A0AA38VQI6_9PEZI</name>